<dbReference type="Proteomes" id="UP000517067">
    <property type="component" value="Unassembled WGS sequence"/>
</dbReference>
<dbReference type="Gene3D" id="3.40.50.300">
    <property type="entry name" value="P-loop containing nucleotide triphosphate hydrolases"/>
    <property type="match status" value="1"/>
</dbReference>
<gene>
    <name evidence="5" type="ORF">G4A38_03740</name>
    <name evidence="4" type="ORF">G4A47_21315</name>
</gene>
<evidence type="ECO:0000256" key="1">
    <source>
        <dbReference type="ARBA" id="ARBA00022612"/>
    </source>
</evidence>
<dbReference type="GO" id="GO:0004519">
    <property type="term" value="F:endonuclease activity"/>
    <property type="evidence" value="ECO:0007669"/>
    <property type="project" value="InterPro"/>
</dbReference>
<comment type="caution">
    <text evidence="5">The sequence shown here is derived from an EMBL/GenBank/DDBJ whole genome shotgun (WGS) entry which is preliminary data.</text>
</comment>
<evidence type="ECO:0000313" key="4">
    <source>
        <dbReference type="EMBL" id="NYP87698.1"/>
    </source>
</evidence>
<evidence type="ECO:0000256" key="2">
    <source>
        <dbReference type="SAM" id="MobiDB-lite"/>
    </source>
</evidence>
<evidence type="ECO:0000259" key="3">
    <source>
        <dbReference type="Pfam" id="PF17289"/>
    </source>
</evidence>
<dbReference type="Pfam" id="PF17289">
    <property type="entry name" value="Terminase_6C"/>
    <property type="match status" value="1"/>
</dbReference>
<sequence length="482" mass="55589">MHNLDREQKLELLRLLEEKARRSHLYRYRTYFDTRYEWQKKFILLSSKYSQVALIAANRVGKTDTATYIDAIHAIGDYPDGWGGYKFDHAPLIWCLGYSGEKIRDLLQTPLLGRKTDDGWEGGLIPGDLIVDTEPMTGTPNAVRSAYIRHKSGRLSKIQFWSYSQGQHALMGDSVDWFHIDEEPKDETIYPQVLTRTATGDKGRGGRGILTFTPENGRTELVIGFMDNPSEAQTCMNVGWDDAPHLSDKVKEDLLSSFPPHQRDMRTKGIPMLGHGRIYDFSEDTITCDPFPIPPHWMVIDGMDFGWDHPQAHMQLVIDNDNGTYYVTRAWKASQTSPAEAWSSVKSWALKVPTAWPQDGLQTEKGSGLQQKQYYHEAGFQMLHEPAQWPDGSRSVEAGLFELYDLMKLGKFKVFRGLRDWFDEFNYYHRDEKGRIAKTRDDLLDATRYAYMMRRYAKRYGDINKPKEKKTPAPIRPIARRT</sequence>
<dbReference type="HAMAP" id="MF_04148">
    <property type="entry name" value="TERL_BPP22"/>
    <property type="match status" value="1"/>
</dbReference>
<evidence type="ECO:0000313" key="5">
    <source>
        <dbReference type="EMBL" id="NYQ37735.1"/>
    </source>
</evidence>
<accession>A0A853DZV8</accession>
<dbReference type="InterPro" id="IPR044265">
    <property type="entry name" value="Terminase_large_su_BPP22"/>
</dbReference>
<dbReference type="AlphaFoldDB" id="A0A853DZV8"/>
<dbReference type="EMBL" id="JABUPJ010000003">
    <property type="protein sequence ID" value="NYQ37735.1"/>
    <property type="molecule type" value="Genomic_DNA"/>
</dbReference>
<dbReference type="Proteomes" id="UP000540485">
    <property type="component" value="Unassembled WGS sequence"/>
</dbReference>
<dbReference type="EMBL" id="JABUPU010000039">
    <property type="protein sequence ID" value="NYP87698.1"/>
    <property type="molecule type" value="Genomic_DNA"/>
</dbReference>
<name>A0A853DZV8_ECOLX</name>
<dbReference type="Gene3D" id="3.30.420.280">
    <property type="match status" value="1"/>
</dbReference>
<dbReference type="InterPro" id="IPR027417">
    <property type="entry name" value="P-loop_NTPase"/>
</dbReference>
<keyword evidence="1" id="KW-1188">Viral release from host cell</keyword>
<feature type="region of interest" description="Disordered" evidence="2">
    <location>
        <begin position="463"/>
        <end position="482"/>
    </location>
</feature>
<protein>
    <submittedName>
        <fullName evidence="5">DNA packaging protein</fullName>
    </submittedName>
</protein>
<dbReference type="RefSeq" id="WP_106912693.1">
    <property type="nucleotide sequence ID" value="NZ_CP027355.1"/>
</dbReference>
<feature type="domain" description="Terminase large subunit gp17-like C-terminal" evidence="3">
    <location>
        <begin position="302"/>
        <end position="453"/>
    </location>
</feature>
<proteinExistence type="inferred from homology"/>
<dbReference type="InterPro" id="IPR035421">
    <property type="entry name" value="Terminase_6C"/>
</dbReference>
<dbReference type="Pfam" id="PF03237">
    <property type="entry name" value="Terminase_6N"/>
    <property type="match status" value="1"/>
</dbReference>
<organism evidence="5">
    <name type="scientific">Escherichia coli</name>
    <dbReference type="NCBI Taxonomy" id="562"/>
    <lineage>
        <taxon>Bacteria</taxon>
        <taxon>Pseudomonadati</taxon>
        <taxon>Pseudomonadota</taxon>
        <taxon>Gammaproteobacteria</taxon>
        <taxon>Enterobacterales</taxon>
        <taxon>Enterobacteriaceae</taxon>
        <taxon>Escherichia</taxon>
    </lineage>
</organism>
<reference evidence="5 6" key="1">
    <citation type="journal article" date="2020" name="J. Appl. Microbiol.">
        <title>Genetic characterization of Shigatoxigenic and enteropathogenic Escherichia coli O80:H2 from diarrheic and septicemic calves and relatedness to human Shigatoxigenic E. coli O80:H2.</title>
        <authorList>
            <person name="Habets A."/>
            <person name="Crombe F."/>
            <person name="Nakamura K."/>
            <person name="Guerin V."/>
            <person name="De Rauw K."/>
            <person name="Pierard D."/>
            <person name="Saulmont M."/>
            <person name="Hayashi T."/>
            <person name="Mainil J.G."/>
            <person name="Thiry D."/>
        </authorList>
    </citation>
    <scope>NUCLEOTIDE SEQUENCE [LARGE SCALE GENOMIC DNA]</scope>
    <source>
        <strain evidence="5">EH3306</strain>
        <strain evidence="4 6">EH3307</strain>
    </source>
</reference>
<evidence type="ECO:0000313" key="6">
    <source>
        <dbReference type="Proteomes" id="UP000517067"/>
    </source>
</evidence>
<dbReference type="GO" id="GO:0016887">
    <property type="term" value="F:ATP hydrolysis activity"/>
    <property type="evidence" value="ECO:0007669"/>
    <property type="project" value="InterPro"/>
</dbReference>